<evidence type="ECO:0000256" key="1">
    <source>
        <dbReference type="ARBA" id="ARBA00000085"/>
    </source>
</evidence>
<feature type="domain" description="Histidine kinase" evidence="5">
    <location>
        <begin position="445"/>
        <end position="652"/>
    </location>
</feature>
<proteinExistence type="predicted"/>
<dbReference type="GO" id="GO:0000155">
    <property type="term" value="F:phosphorelay sensor kinase activity"/>
    <property type="evidence" value="ECO:0007669"/>
    <property type="project" value="InterPro"/>
</dbReference>
<dbReference type="Pfam" id="PF02518">
    <property type="entry name" value="HATPase_c"/>
    <property type="match status" value="1"/>
</dbReference>
<accession>A0A327RX23</accession>
<dbReference type="PROSITE" id="PS50293">
    <property type="entry name" value="TPR_REGION"/>
    <property type="match status" value="1"/>
</dbReference>
<reference evidence="6 7" key="1">
    <citation type="submission" date="2018-06" db="EMBL/GenBank/DDBJ databases">
        <title>Genomic Encyclopedia of Archaeal and Bacterial Type Strains, Phase II (KMG-II): from individual species to whole genera.</title>
        <authorList>
            <person name="Goeker M."/>
        </authorList>
    </citation>
    <scope>NUCLEOTIDE SEQUENCE [LARGE SCALE GENOMIC DNA]</scope>
    <source>
        <strain evidence="6 7">DSM 12408</strain>
    </source>
</reference>
<dbReference type="InterPro" id="IPR011990">
    <property type="entry name" value="TPR-like_helical_dom_sf"/>
</dbReference>
<dbReference type="SUPFAM" id="SSF47384">
    <property type="entry name" value="Homodimeric domain of signal transducing histidine kinase"/>
    <property type="match status" value="1"/>
</dbReference>
<keyword evidence="4" id="KW-0472">Membrane</keyword>
<dbReference type="InterPro" id="IPR005467">
    <property type="entry name" value="His_kinase_dom"/>
</dbReference>
<dbReference type="InterPro" id="IPR036890">
    <property type="entry name" value="HATPase_C_sf"/>
</dbReference>
<dbReference type="InterPro" id="IPR036097">
    <property type="entry name" value="HisK_dim/P_sf"/>
</dbReference>
<dbReference type="Gene3D" id="1.25.40.10">
    <property type="entry name" value="Tetratricopeptide repeat domain"/>
    <property type="match status" value="2"/>
</dbReference>
<dbReference type="Proteomes" id="UP000248987">
    <property type="component" value="Unassembled WGS sequence"/>
</dbReference>
<dbReference type="EC" id="2.7.13.3" evidence="2"/>
<dbReference type="Gene3D" id="1.10.287.130">
    <property type="match status" value="1"/>
</dbReference>
<evidence type="ECO:0000256" key="2">
    <source>
        <dbReference type="ARBA" id="ARBA00012438"/>
    </source>
</evidence>
<evidence type="ECO:0000256" key="3">
    <source>
        <dbReference type="PROSITE-ProRule" id="PRU00339"/>
    </source>
</evidence>
<organism evidence="6 7">
    <name type="scientific">Gelidibacter algens</name>
    <dbReference type="NCBI Taxonomy" id="49280"/>
    <lineage>
        <taxon>Bacteria</taxon>
        <taxon>Pseudomonadati</taxon>
        <taxon>Bacteroidota</taxon>
        <taxon>Flavobacteriia</taxon>
        <taxon>Flavobacteriales</taxon>
        <taxon>Flavobacteriaceae</taxon>
        <taxon>Gelidibacter</taxon>
    </lineage>
</organism>
<feature type="repeat" description="TPR" evidence="3">
    <location>
        <begin position="74"/>
        <end position="107"/>
    </location>
</feature>
<gene>
    <name evidence="6" type="ORF">LX77_03137</name>
</gene>
<dbReference type="SMART" id="SM00028">
    <property type="entry name" value="TPR"/>
    <property type="match status" value="6"/>
</dbReference>
<dbReference type="InterPro" id="IPR003594">
    <property type="entry name" value="HATPase_dom"/>
</dbReference>
<evidence type="ECO:0000313" key="7">
    <source>
        <dbReference type="Proteomes" id="UP000248987"/>
    </source>
</evidence>
<keyword evidence="7" id="KW-1185">Reference proteome</keyword>
<evidence type="ECO:0000313" key="6">
    <source>
        <dbReference type="EMBL" id="RAJ20612.1"/>
    </source>
</evidence>
<feature type="repeat" description="TPR" evidence="3">
    <location>
        <begin position="191"/>
        <end position="224"/>
    </location>
</feature>
<protein>
    <recommendedName>
        <fullName evidence="2">histidine kinase</fullName>
        <ecNumber evidence="2">2.7.13.3</ecNumber>
    </recommendedName>
</protein>
<dbReference type="Pfam" id="PF13181">
    <property type="entry name" value="TPR_8"/>
    <property type="match status" value="1"/>
</dbReference>
<keyword evidence="4" id="KW-0812">Transmembrane</keyword>
<dbReference type="SMART" id="SM00387">
    <property type="entry name" value="HATPase_c"/>
    <property type="match status" value="1"/>
</dbReference>
<dbReference type="Pfam" id="PF13424">
    <property type="entry name" value="TPR_12"/>
    <property type="match status" value="2"/>
</dbReference>
<keyword evidence="4" id="KW-1133">Transmembrane helix</keyword>
<keyword evidence="6" id="KW-0418">Kinase</keyword>
<comment type="catalytic activity">
    <reaction evidence="1">
        <text>ATP + protein L-histidine = ADP + protein N-phospho-L-histidine.</text>
        <dbReference type="EC" id="2.7.13.3"/>
    </reaction>
</comment>
<keyword evidence="6" id="KW-0808">Transferase</keyword>
<dbReference type="SUPFAM" id="SSF48452">
    <property type="entry name" value="TPR-like"/>
    <property type="match status" value="2"/>
</dbReference>
<dbReference type="AlphaFoldDB" id="A0A327RX23"/>
<dbReference type="EMBL" id="QLLQ01000015">
    <property type="protein sequence ID" value="RAJ20612.1"/>
    <property type="molecule type" value="Genomic_DNA"/>
</dbReference>
<dbReference type="PANTHER" id="PTHR10098">
    <property type="entry name" value="RAPSYN-RELATED"/>
    <property type="match status" value="1"/>
</dbReference>
<name>A0A327RX23_9FLAO</name>
<dbReference type="Gene3D" id="3.30.565.10">
    <property type="entry name" value="Histidine kinase-like ATPase, C-terminal domain"/>
    <property type="match status" value="1"/>
</dbReference>
<comment type="caution">
    <text evidence="6">The sequence shown here is derived from an EMBL/GenBank/DDBJ whole genome shotgun (WGS) entry which is preliminary data.</text>
</comment>
<evidence type="ECO:0000256" key="4">
    <source>
        <dbReference type="SAM" id="Phobius"/>
    </source>
</evidence>
<feature type="transmembrane region" description="Helical" evidence="4">
    <location>
        <begin position="395"/>
        <end position="413"/>
    </location>
</feature>
<sequence length="652" mass="74325">MLCFTLISFSQKEGQALIDSLLVELPKMSEDTLKVATLNKLAVAHQNFNASQGLQYGQKALTLAKKIQWNDGIAESYNAIGMNYFSEGNFSETKDYYLKALQVTNNKKINNLTLKSLGVYYSSQGDYSKGLDYCFQALKLSEELKDEENIAKVLSNIGVNYFNLNDVKKAIEYYEKALKLNTKMDAKLSMSKNLRNIGNAYLYLKENDKAIDYFNRALKIDRQLGNKVGIAVNLASSSAIYFELKDYEKAIEYGTKSLALAKEINRPNIIGINYSNLGGFYLQMAKEENDKATATKLLDKASTNSLEALDIYKKMNDISNLYIVYNQLSSIEELKNSYKSALDYHKSSVFYKDSIFNSDNRETIKNLEDKREIELRDKELKINKLTLENKDRQKWYLVLGISLLGVIGFLLLFQSMNRKKVNQKLQLLNTELDQSNKIKAQFFGILNHDLRSPVANLIHFLHLQNDAPELLNEESKTRLNNKTMVSAENLLTSMEDILLWSKGQMENFKPQPKNIAINSLFEDTKSHFFSEEKVQLSFENKQNIHIITDECYLKTIIRNLTGNAIKAMEHTEKPIIVWKAWKENNKTFLSISDNGSGGSQEQFKALYDDNEVVGIKTGLGLHLIRDLAKAIDCEITVDSKPKAGTTFILFFK</sequence>
<dbReference type="PROSITE" id="PS50005">
    <property type="entry name" value="TPR"/>
    <property type="match status" value="3"/>
</dbReference>
<keyword evidence="3" id="KW-0802">TPR repeat</keyword>
<feature type="repeat" description="TPR" evidence="3">
    <location>
        <begin position="151"/>
        <end position="184"/>
    </location>
</feature>
<dbReference type="PROSITE" id="PS50109">
    <property type="entry name" value="HIS_KIN"/>
    <property type="match status" value="1"/>
</dbReference>
<dbReference type="InterPro" id="IPR003661">
    <property type="entry name" value="HisK_dim/P_dom"/>
</dbReference>
<evidence type="ECO:0000259" key="5">
    <source>
        <dbReference type="PROSITE" id="PS50109"/>
    </source>
</evidence>
<dbReference type="CDD" id="cd00082">
    <property type="entry name" value="HisKA"/>
    <property type="match status" value="1"/>
</dbReference>
<dbReference type="SUPFAM" id="SSF55874">
    <property type="entry name" value="ATPase domain of HSP90 chaperone/DNA topoisomerase II/histidine kinase"/>
    <property type="match status" value="1"/>
</dbReference>
<dbReference type="InterPro" id="IPR019734">
    <property type="entry name" value="TPR_rpt"/>
</dbReference>